<name>A0A292PJH2_9PEZI</name>
<gene>
    <name evidence="1" type="ORF">GSTUAT00008284001</name>
</gene>
<evidence type="ECO:0000313" key="2">
    <source>
        <dbReference type="Proteomes" id="UP001412239"/>
    </source>
</evidence>
<protein>
    <submittedName>
        <fullName evidence="1">Uncharacterized protein</fullName>
    </submittedName>
</protein>
<proteinExistence type="predicted"/>
<organism evidence="1 2">
    <name type="scientific">Tuber aestivum</name>
    <name type="common">summer truffle</name>
    <dbReference type="NCBI Taxonomy" id="59557"/>
    <lineage>
        <taxon>Eukaryota</taxon>
        <taxon>Fungi</taxon>
        <taxon>Dikarya</taxon>
        <taxon>Ascomycota</taxon>
        <taxon>Pezizomycotina</taxon>
        <taxon>Pezizomycetes</taxon>
        <taxon>Pezizales</taxon>
        <taxon>Tuberaceae</taxon>
        <taxon>Tuber</taxon>
    </lineage>
</organism>
<accession>A0A292PJH2</accession>
<keyword evidence="2" id="KW-1185">Reference proteome</keyword>
<sequence>SSGGILKSPRLALPFPLQIRERHIVAFLSDPRTLSYSEPNTCRAVGGQWSLFPSTPVISKTRSTNISGNCSGNSGDYNVFGSDNNNVTNITSFGRIYHGCVLRAEGRGITNFPERLPASG</sequence>
<dbReference type="EMBL" id="LN891188">
    <property type="protein sequence ID" value="CUS07626.1"/>
    <property type="molecule type" value="Genomic_DNA"/>
</dbReference>
<dbReference type="AlphaFoldDB" id="A0A292PJH2"/>
<dbReference type="Proteomes" id="UP001412239">
    <property type="component" value="Unassembled WGS sequence"/>
</dbReference>
<feature type="non-terminal residue" evidence="1">
    <location>
        <position position="120"/>
    </location>
</feature>
<evidence type="ECO:0000313" key="1">
    <source>
        <dbReference type="EMBL" id="CUS07626.1"/>
    </source>
</evidence>
<reference evidence="1" key="1">
    <citation type="submission" date="2015-10" db="EMBL/GenBank/DDBJ databases">
        <authorList>
            <person name="Regsiter A."/>
            <person name="william w."/>
        </authorList>
    </citation>
    <scope>NUCLEOTIDE SEQUENCE</scope>
    <source>
        <strain evidence="1">Montdore</strain>
    </source>
</reference>